<sequence>MVKRLDKINKEAEIVNQAFWDEMAPVHYKSYDIEKLKQGKSLIDA</sequence>
<evidence type="ECO:0000313" key="1">
    <source>
        <dbReference type="EMBL" id="GAI74827.1"/>
    </source>
</evidence>
<name>X1R234_9ZZZZ</name>
<organism evidence="1">
    <name type="scientific">marine sediment metagenome</name>
    <dbReference type="NCBI Taxonomy" id="412755"/>
    <lineage>
        <taxon>unclassified sequences</taxon>
        <taxon>metagenomes</taxon>
        <taxon>ecological metagenomes</taxon>
    </lineage>
</organism>
<dbReference type="EMBL" id="BARW01006362">
    <property type="protein sequence ID" value="GAI74827.1"/>
    <property type="molecule type" value="Genomic_DNA"/>
</dbReference>
<accession>X1R234</accession>
<proteinExistence type="predicted"/>
<protein>
    <submittedName>
        <fullName evidence="1">Uncharacterized protein</fullName>
    </submittedName>
</protein>
<feature type="non-terminal residue" evidence="1">
    <location>
        <position position="45"/>
    </location>
</feature>
<gene>
    <name evidence="1" type="ORF">S12H4_13356</name>
</gene>
<dbReference type="AlphaFoldDB" id="X1R234"/>
<comment type="caution">
    <text evidence="1">The sequence shown here is derived from an EMBL/GenBank/DDBJ whole genome shotgun (WGS) entry which is preliminary data.</text>
</comment>
<reference evidence="1" key="1">
    <citation type="journal article" date="2014" name="Front. Microbiol.">
        <title>High frequency of phylogenetically diverse reductive dehalogenase-homologous genes in deep subseafloor sedimentary metagenomes.</title>
        <authorList>
            <person name="Kawai M."/>
            <person name="Futagami T."/>
            <person name="Toyoda A."/>
            <person name="Takaki Y."/>
            <person name="Nishi S."/>
            <person name="Hori S."/>
            <person name="Arai W."/>
            <person name="Tsubouchi T."/>
            <person name="Morono Y."/>
            <person name="Uchiyama I."/>
            <person name="Ito T."/>
            <person name="Fujiyama A."/>
            <person name="Inagaki F."/>
            <person name="Takami H."/>
        </authorList>
    </citation>
    <scope>NUCLEOTIDE SEQUENCE</scope>
    <source>
        <strain evidence="1">Expedition CK06-06</strain>
    </source>
</reference>